<dbReference type="InterPro" id="IPR029045">
    <property type="entry name" value="ClpP/crotonase-like_dom_sf"/>
</dbReference>
<dbReference type="AlphaFoldDB" id="A0A4Y9S327"/>
<comment type="caution">
    <text evidence="3">The sequence shown here is derived from an EMBL/GenBank/DDBJ whole genome shotgun (WGS) entry which is preliminary data.</text>
</comment>
<keyword evidence="1" id="KW-0732">Signal</keyword>
<accession>A0A4Y9S327</accession>
<proteinExistence type="predicted"/>
<dbReference type="Proteomes" id="UP000297729">
    <property type="component" value="Unassembled WGS sequence"/>
</dbReference>
<evidence type="ECO:0000313" key="3">
    <source>
        <dbReference type="EMBL" id="TFW15766.1"/>
    </source>
</evidence>
<dbReference type="GO" id="GO:0008236">
    <property type="term" value="F:serine-type peptidase activity"/>
    <property type="evidence" value="ECO:0007669"/>
    <property type="project" value="InterPro"/>
</dbReference>
<dbReference type="OrthoDB" id="9758793at2"/>
<feature type="signal peptide" evidence="1">
    <location>
        <begin position="1"/>
        <end position="19"/>
    </location>
</feature>
<dbReference type="PANTHER" id="PTHR11261">
    <property type="entry name" value="INTERPHOTORECEPTOR RETINOID-BINDING PROTEIN"/>
    <property type="match status" value="1"/>
</dbReference>
<reference evidence="3 4" key="1">
    <citation type="submission" date="2019-03" db="EMBL/GenBank/DDBJ databases">
        <title>Draft Genome Sequence of Duganella callidus sp. nov., a Novel Duganella Species Isolated from Cultivated Soil.</title>
        <authorList>
            <person name="Raths R."/>
            <person name="Peta V."/>
            <person name="Bucking H."/>
        </authorList>
    </citation>
    <scope>NUCLEOTIDE SEQUENCE [LARGE SCALE GENOMIC DNA]</scope>
    <source>
        <strain evidence="3 4">DN04</strain>
    </source>
</reference>
<dbReference type="Pfam" id="PF03572">
    <property type="entry name" value="Peptidase_S41"/>
    <property type="match status" value="1"/>
</dbReference>
<sequence>MSRNAWFAALLMLSPGVGAQTPPPPLDEALDAPARAHIVGEYARRLTGQHVDAARAKQAADELRRRLAHGAYDELRTARSLAAQVTRDVQAIIPDRHTYLEYVPYDLSDERQRPAAPPAPADNYGLRKYQQLGANIGYLQITRFGPLHRASLEAAGRFMAQAADDDALIIDLREAGGDGEAMAALLSSYLLDDKRSYVFKDKRLHLHDQVDRDGRALQEYWTDDDLRGARFGGDKPLFVLISERTSGAAEAFAYDLQQYQGRAVVVGAPSAGDAVVGASQPLSRQLRGVIAVTRAVNTSSRANWQTVGVQPDRMVRPADALDSATALARQAIHTHALTR</sequence>
<dbReference type="EMBL" id="SPVG01000248">
    <property type="protein sequence ID" value="TFW15766.1"/>
    <property type="molecule type" value="Genomic_DNA"/>
</dbReference>
<keyword evidence="4" id="KW-1185">Reference proteome</keyword>
<gene>
    <name evidence="3" type="ORF">E4L98_25335</name>
</gene>
<evidence type="ECO:0000313" key="4">
    <source>
        <dbReference type="Proteomes" id="UP000297729"/>
    </source>
</evidence>
<dbReference type="Gene3D" id="3.30.750.44">
    <property type="match status" value="1"/>
</dbReference>
<dbReference type="Gene3D" id="3.90.226.10">
    <property type="entry name" value="2-enoyl-CoA Hydratase, Chain A, domain 1"/>
    <property type="match status" value="1"/>
</dbReference>
<name>A0A4Y9S327_9BURK</name>
<dbReference type="SUPFAM" id="SSF52096">
    <property type="entry name" value="ClpP/crotonase"/>
    <property type="match status" value="1"/>
</dbReference>
<feature type="domain" description="Tail specific protease" evidence="2">
    <location>
        <begin position="78"/>
        <end position="316"/>
    </location>
</feature>
<evidence type="ECO:0000259" key="2">
    <source>
        <dbReference type="SMART" id="SM00245"/>
    </source>
</evidence>
<dbReference type="PANTHER" id="PTHR11261:SF3">
    <property type="entry name" value="RETINOL-BINDING PROTEIN 3"/>
    <property type="match status" value="1"/>
</dbReference>
<evidence type="ECO:0000256" key="1">
    <source>
        <dbReference type="SAM" id="SignalP"/>
    </source>
</evidence>
<dbReference type="CDD" id="cd07563">
    <property type="entry name" value="Peptidase_S41_IRBP"/>
    <property type="match status" value="1"/>
</dbReference>
<feature type="chain" id="PRO_5021346234" description="Tail specific protease domain-containing protein" evidence="1">
    <location>
        <begin position="20"/>
        <end position="339"/>
    </location>
</feature>
<dbReference type="InterPro" id="IPR005151">
    <property type="entry name" value="Tail-specific_protease"/>
</dbReference>
<protein>
    <recommendedName>
        <fullName evidence="2">Tail specific protease domain-containing protein</fullName>
    </recommendedName>
</protein>
<dbReference type="RefSeq" id="WP_135204312.1">
    <property type="nucleotide sequence ID" value="NZ_SPVG01000248.1"/>
</dbReference>
<dbReference type="SMART" id="SM00245">
    <property type="entry name" value="TSPc"/>
    <property type="match status" value="1"/>
</dbReference>
<dbReference type="GO" id="GO:0006508">
    <property type="term" value="P:proteolysis"/>
    <property type="evidence" value="ECO:0007669"/>
    <property type="project" value="InterPro"/>
</dbReference>
<organism evidence="3 4">
    <name type="scientific">Duganella callida</name>
    <dbReference type="NCBI Taxonomy" id="2561932"/>
    <lineage>
        <taxon>Bacteria</taxon>
        <taxon>Pseudomonadati</taxon>
        <taxon>Pseudomonadota</taxon>
        <taxon>Betaproteobacteria</taxon>
        <taxon>Burkholderiales</taxon>
        <taxon>Oxalobacteraceae</taxon>
        <taxon>Telluria group</taxon>
        <taxon>Duganella</taxon>
    </lineage>
</organism>